<dbReference type="EMBL" id="PSKQ01000023">
    <property type="protein sequence ID" value="MBE8722170.1"/>
    <property type="molecule type" value="Genomic_DNA"/>
</dbReference>
<reference evidence="2 3" key="1">
    <citation type="submission" date="2018-02" db="EMBL/GenBank/DDBJ databases">
        <title>Sphingobacterium KA21.</title>
        <authorList>
            <person name="Vasarhelyi B.M."/>
            <person name="Deshmukh S."/>
            <person name="Balint B."/>
            <person name="Kukolya J."/>
        </authorList>
    </citation>
    <scope>NUCLEOTIDE SEQUENCE [LARGE SCALE GENOMIC DNA]</scope>
    <source>
        <strain evidence="2 3">Ka21</strain>
    </source>
</reference>
<evidence type="ECO:0008006" key="4">
    <source>
        <dbReference type="Google" id="ProtNLM"/>
    </source>
</evidence>
<name>A0ABR9TA62_9SPHI</name>
<organism evidence="2 3">
    <name type="scientific">Sphingobacterium pedocola</name>
    <dbReference type="NCBI Taxonomy" id="2082722"/>
    <lineage>
        <taxon>Bacteria</taxon>
        <taxon>Pseudomonadati</taxon>
        <taxon>Bacteroidota</taxon>
        <taxon>Sphingobacteriia</taxon>
        <taxon>Sphingobacteriales</taxon>
        <taxon>Sphingobacteriaceae</taxon>
        <taxon>Sphingobacterium</taxon>
    </lineage>
</organism>
<accession>A0ABR9TA62</accession>
<proteinExistence type="predicted"/>
<dbReference type="Proteomes" id="UP000618319">
    <property type="component" value="Unassembled WGS sequence"/>
</dbReference>
<evidence type="ECO:0000256" key="1">
    <source>
        <dbReference type="SAM" id="SignalP"/>
    </source>
</evidence>
<feature type="chain" id="PRO_5047366978" description="Lipocalin-like domain-containing protein" evidence="1">
    <location>
        <begin position="21"/>
        <end position="164"/>
    </location>
</feature>
<dbReference type="RefSeq" id="WP_196940087.1">
    <property type="nucleotide sequence ID" value="NZ_MU158690.1"/>
</dbReference>
<feature type="signal peptide" evidence="1">
    <location>
        <begin position="1"/>
        <end position="20"/>
    </location>
</feature>
<sequence>MKKSTLYLVFAALGSNLVIAAVWHKSPIREIPNSPFGNHYWAVSSATIEPALDLDTDGKPDSDLRALVPDCEGDDADRYLEDGTIVTDRGSKSCDIDEERQEETGTWSYDPSTRTLVMEKYDGSRPVHAHLESVSSTQIIFISRHSSAKGIHTVRTTLKVKEKN</sequence>
<evidence type="ECO:0000313" key="2">
    <source>
        <dbReference type="EMBL" id="MBE8722170.1"/>
    </source>
</evidence>
<evidence type="ECO:0000313" key="3">
    <source>
        <dbReference type="Proteomes" id="UP000618319"/>
    </source>
</evidence>
<keyword evidence="3" id="KW-1185">Reference proteome</keyword>
<comment type="caution">
    <text evidence="2">The sequence shown here is derived from an EMBL/GenBank/DDBJ whole genome shotgun (WGS) entry which is preliminary data.</text>
</comment>
<protein>
    <recommendedName>
        <fullName evidence="4">Lipocalin-like domain-containing protein</fullName>
    </recommendedName>
</protein>
<gene>
    <name evidence="2" type="ORF">C4F40_15685</name>
</gene>
<keyword evidence="1" id="KW-0732">Signal</keyword>